<keyword evidence="2" id="KW-1185">Reference proteome</keyword>
<dbReference type="Proteomes" id="UP000628854">
    <property type="component" value="Unassembled WGS sequence"/>
</dbReference>
<evidence type="ECO:0000313" key="1">
    <source>
        <dbReference type="EMBL" id="GGB73319.1"/>
    </source>
</evidence>
<organism evidence="1 2">
    <name type="scientific">Henriciella pelagia</name>
    <dbReference type="NCBI Taxonomy" id="1977912"/>
    <lineage>
        <taxon>Bacteria</taxon>
        <taxon>Pseudomonadati</taxon>
        <taxon>Pseudomonadota</taxon>
        <taxon>Alphaproteobacteria</taxon>
        <taxon>Hyphomonadales</taxon>
        <taxon>Hyphomonadaceae</taxon>
        <taxon>Henriciella</taxon>
    </lineage>
</organism>
<dbReference type="EMBL" id="BMKF01000002">
    <property type="protein sequence ID" value="GGB73319.1"/>
    <property type="molecule type" value="Genomic_DNA"/>
</dbReference>
<comment type="caution">
    <text evidence="1">The sequence shown here is derived from an EMBL/GenBank/DDBJ whole genome shotgun (WGS) entry which is preliminary data.</text>
</comment>
<sequence length="231" mass="24699">MIMSSLAQAGEAWVSDPSNESDAYERVRIRKLSERLDPARLHKVTSAGMILRAVEDVRLAGLVEQCARVDADGLMSVDLTACEAAPPVMRRFLTLLLLAASGDSRSAAAPAVQALAEDIAAVGPASRLTLGGGWVQRRGGTLLIGRDPGEARLEWRGGIWDGRYQRGARLARGDALPFLVRHGVPDKPWQEIVSERLALWVDALRLGADIAAELASHSPGSPLSMATTHPA</sequence>
<evidence type="ECO:0000313" key="2">
    <source>
        <dbReference type="Proteomes" id="UP000628854"/>
    </source>
</evidence>
<gene>
    <name evidence="1" type="ORF">GCM10011503_22490</name>
</gene>
<accession>A0ABQ1JS91</accession>
<name>A0ABQ1JS91_9PROT</name>
<protein>
    <submittedName>
        <fullName evidence="1">Uncharacterized protein</fullName>
    </submittedName>
</protein>
<reference evidence="2" key="1">
    <citation type="journal article" date="2019" name="Int. J. Syst. Evol. Microbiol.">
        <title>The Global Catalogue of Microorganisms (GCM) 10K type strain sequencing project: providing services to taxonomists for standard genome sequencing and annotation.</title>
        <authorList>
            <consortium name="The Broad Institute Genomics Platform"/>
            <consortium name="The Broad Institute Genome Sequencing Center for Infectious Disease"/>
            <person name="Wu L."/>
            <person name="Ma J."/>
        </authorList>
    </citation>
    <scope>NUCLEOTIDE SEQUENCE [LARGE SCALE GENOMIC DNA]</scope>
    <source>
        <strain evidence="2">CGMCC 1.15928</strain>
    </source>
</reference>
<proteinExistence type="predicted"/>